<dbReference type="InterPro" id="IPR006195">
    <property type="entry name" value="aa-tRNA-synth_II"/>
</dbReference>
<evidence type="ECO:0000256" key="2">
    <source>
        <dbReference type="ARBA" id="ARBA00012840"/>
    </source>
</evidence>
<dbReference type="InterPro" id="IPR010978">
    <property type="entry name" value="tRNA-bd_arm"/>
</dbReference>
<gene>
    <name evidence="9" type="ORF">V1264_006235</name>
</gene>
<dbReference type="EC" id="6.1.1.11" evidence="2"/>
<name>A0AAN9AXA8_9CAEN</name>
<proteinExistence type="inferred from homology"/>
<evidence type="ECO:0000256" key="1">
    <source>
        <dbReference type="ARBA" id="ARBA00010728"/>
    </source>
</evidence>
<dbReference type="InterPro" id="IPR045864">
    <property type="entry name" value="aa-tRNA-synth_II/BPL/LPL"/>
</dbReference>
<evidence type="ECO:0000256" key="7">
    <source>
        <dbReference type="ARBA" id="ARBA00031113"/>
    </source>
</evidence>
<evidence type="ECO:0000256" key="3">
    <source>
        <dbReference type="ARBA" id="ARBA00022598"/>
    </source>
</evidence>
<dbReference type="GO" id="GO:0004828">
    <property type="term" value="F:serine-tRNA ligase activity"/>
    <property type="evidence" value="ECO:0007669"/>
    <property type="project" value="UniProtKB-EC"/>
</dbReference>
<dbReference type="Pfam" id="PF00587">
    <property type="entry name" value="tRNA-synt_2b"/>
    <property type="match status" value="1"/>
</dbReference>
<dbReference type="GO" id="GO:0005524">
    <property type="term" value="F:ATP binding"/>
    <property type="evidence" value="ECO:0007669"/>
    <property type="project" value="UniProtKB-KW"/>
</dbReference>
<keyword evidence="4" id="KW-0547">Nucleotide-binding</keyword>
<keyword evidence="5" id="KW-0067">ATP-binding</keyword>
<dbReference type="GO" id="GO:0006434">
    <property type="term" value="P:seryl-tRNA aminoacylation"/>
    <property type="evidence" value="ECO:0007669"/>
    <property type="project" value="InterPro"/>
</dbReference>
<reference evidence="9 10" key="1">
    <citation type="submission" date="2024-02" db="EMBL/GenBank/DDBJ databases">
        <title>Chromosome-scale genome assembly of the rough periwinkle Littorina saxatilis.</title>
        <authorList>
            <person name="De Jode A."/>
            <person name="Faria R."/>
            <person name="Formenti G."/>
            <person name="Sims Y."/>
            <person name="Smith T.P."/>
            <person name="Tracey A."/>
            <person name="Wood J.M.D."/>
            <person name="Zagrodzka Z.B."/>
            <person name="Johannesson K."/>
            <person name="Butlin R.K."/>
            <person name="Leder E.H."/>
        </authorList>
    </citation>
    <scope>NUCLEOTIDE SEQUENCE [LARGE SCALE GENOMIC DNA]</scope>
    <source>
        <strain evidence="9">Snail1</strain>
        <tissue evidence="9">Muscle</tissue>
    </source>
</reference>
<protein>
    <recommendedName>
        <fullName evidence="2">serine--tRNA ligase</fullName>
        <ecNumber evidence="2">6.1.1.11</ecNumber>
    </recommendedName>
    <alternativeName>
        <fullName evidence="7">Seryl-tRNA synthetase</fullName>
    </alternativeName>
</protein>
<accession>A0AAN9AXA8</accession>
<dbReference type="SUPFAM" id="SSF46589">
    <property type="entry name" value="tRNA-binding arm"/>
    <property type="match status" value="1"/>
</dbReference>
<keyword evidence="10" id="KW-1185">Reference proteome</keyword>
<keyword evidence="3" id="KW-0436">Ligase</keyword>
<dbReference type="Gene3D" id="1.10.287.40">
    <property type="entry name" value="Serine-tRNA synthetase, tRNA binding domain"/>
    <property type="match status" value="1"/>
</dbReference>
<dbReference type="EMBL" id="JBAMIC010000018">
    <property type="protein sequence ID" value="KAK7094724.1"/>
    <property type="molecule type" value="Genomic_DNA"/>
</dbReference>
<feature type="domain" description="Aminoacyl-transfer RNA synthetases class-II family profile" evidence="8">
    <location>
        <begin position="331"/>
        <end position="571"/>
    </location>
</feature>
<comment type="caution">
    <text evidence="9">The sequence shown here is derived from an EMBL/GenBank/DDBJ whole genome shotgun (WGS) entry which is preliminary data.</text>
</comment>
<evidence type="ECO:0000256" key="4">
    <source>
        <dbReference type="ARBA" id="ARBA00022741"/>
    </source>
</evidence>
<sequence length="577" mass="64287">MTLLKLKTLSSLSYQQAVHLHHLKTAQSWNAQACFLSLSLSQRQQVSVKPSVCTQCASVHTASSTSWQRLTKCNLNFAWSVSQFADKQQSWQSLTNCNLNFDRSLPIVPFKGSRSPPPLLYQIHTARETHLKSAQRAYSTVQPSSLFVSGADDSYQSPVQVKLDLETLLSAQNVDKLRRNLNARGLDFDLDQLIADYKLWQEVDELKTKLETQRSSISKAMAVLVKDKKSENVPTRKEELTKRGKAVKEQLRETMPLWYSAEEKVTLQSLKLPTDLHPLAPEADTEVDIYKGAASSADGTSHIQIAEEQGLLKFSNVGPRAAYLLGELAELEQSLLHYAATVVRERGFSPFAGSEIFRTVVVEGCGMDQRNAEEIFTLHQREEDHQDINAYHLKGNSLLSYTAFFAKTQVKAERLPMKFCSIGRHYGSPTAQDFPGLYGAVQSNRVTMFAACACGDTATELHDEMVGVAWDIVQGLGLPARKLLVSAKRLEQSESLRTDIEVWAPSLQQYVQMGHVSLHNDYPSSRLLSRAQPQGTPLHMVCGVVLDVARVLASILEHSGTQGQFELMKLPCLHSKS</sequence>
<keyword evidence="6" id="KW-0030">Aminoacyl-tRNA synthetase</keyword>
<dbReference type="InterPro" id="IPR002317">
    <property type="entry name" value="Ser-tRNA-ligase_type_1"/>
</dbReference>
<dbReference type="SUPFAM" id="SSF55681">
    <property type="entry name" value="Class II aaRS and biotin synthetases"/>
    <property type="match status" value="1"/>
</dbReference>
<evidence type="ECO:0000313" key="10">
    <source>
        <dbReference type="Proteomes" id="UP001374579"/>
    </source>
</evidence>
<dbReference type="PANTHER" id="PTHR11778">
    <property type="entry name" value="SERYL-TRNA SYNTHETASE"/>
    <property type="match status" value="1"/>
</dbReference>
<comment type="similarity">
    <text evidence="1">Belongs to the class-II aminoacyl-tRNA synthetase family. Type-1 seryl-tRNA synthetase subfamily.</text>
</comment>
<dbReference type="Proteomes" id="UP001374579">
    <property type="component" value="Unassembled WGS sequence"/>
</dbReference>
<evidence type="ECO:0000313" key="9">
    <source>
        <dbReference type="EMBL" id="KAK7094724.1"/>
    </source>
</evidence>
<evidence type="ECO:0000256" key="6">
    <source>
        <dbReference type="ARBA" id="ARBA00023146"/>
    </source>
</evidence>
<evidence type="ECO:0000256" key="5">
    <source>
        <dbReference type="ARBA" id="ARBA00022840"/>
    </source>
</evidence>
<organism evidence="9 10">
    <name type="scientific">Littorina saxatilis</name>
    <dbReference type="NCBI Taxonomy" id="31220"/>
    <lineage>
        <taxon>Eukaryota</taxon>
        <taxon>Metazoa</taxon>
        <taxon>Spiralia</taxon>
        <taxon>Lophotrochozoa</taxon>
        <taxon>Mollusca</taxon>
        <taxon>Gastropoda</taxon>
        <taxon>Caenogastropoda</taxon>
        <taxon>Littorinimorpha</taxon>
        <taxon>Littorinoidea</taxon>
        <taxon>Littorinidae</taxon>
        <taxon>Littorina</taxon>
    </lineage>
</organism>
<dbReference type="InterPro" id="IPR042103">
    <property type="entry name" value="SerRS_1_N_sf"/>
</dbReference>
<dbReference type="AlphaFoldDB" id="A0AAN9AXA8"/>
<evidence type="ECO:0000259" key="8">
    <source>
        <dbReference type="PROSITE" id="PS50862"/>
    </source>
</evidence>
<dbReference type="InterPro" id="IPR002314">
    <property type="entry name" value="aa-tRNA-synt_IIb"/>
</dbReference>
<dbReference type="PROSITE" id="PS50862">
    <property type="entry name" value="AA_TRNA_LIGASE_II"/>
    <property type="match status" value="1"/>
</dbReference>
<dbReference type="Gene3D" id="3.30.930.10">
    <property type="entry name" value="Bira Bifunctional Protein, Domain 2"/>
    <property type="match status" value="1"/>
</dbReference>